<dbReference type="Proteomes" id="UP001150907">
    <property type="component" value="Unassembled WGS sequence"/>
</dbReference>
<sequence length="97" mass="11201">MTSKQWWDEVVALTWLYAANIKISDHPLLLAERDALIRHFGSSQGYTMFDDVPRVLKYLQRKGIKLGVVSNMDGSADYILKSMGIREYFDFVLKSIK</sequence>
<keyword evidence="2" id="KW-1185">Reference proteome</keyword>
<dbReference type="AlphaFoldDB" id="A0A9W8EBZ3"/>
<keyword evidence="1" id="KW-0378">Hydrolase</keyword>
<feature type="non-terminal residue" evidence="1">
    <location>
        <position position="97"/>
    </location>
</feature>
<dbReference type="InterPro" id="IPR036412">
    <property type="entry name" value="HAD-like_sf"/>
</dbReference>
<name>A0A9W8EBZ3_9FUNG</name>
<dbReference type="GO" id="GO:0016787">
    <property type="term" value="F:hydrolase activity"/>
    <property type="evidence" value="ECO:0007669"/>
    <property type="project" value="UniProtKB-KW"/>
</dbReference>
<dbReference type="Gene3D" id="3.40.50.1000">
    <property type="entry name" value="HAD superfamily/HAD-like"/>
    <property type="match status" value="1"/>
</dbReference>
<evidence type="ECO:0000313" key="2">
    <source>
        <dbReference type="Proteomes" id="UP001150907"/>
    </source>
</evidence>
<dbReference type="InterPro" id="IPR023214">
    <property type="entry name" value="HAD_sf"/>
</dbReference>
<dbReference type="InterPro" id="IPR051828">
    <property type="entry name" value="HAD-like_hydrolase_domain"/>
</dbReference>
<accession>A0A9W8EBZ3</accession>
<reference evidence="1" key="1">
    <citation type="submission" date="2022-07" db="EMBL/GenBank/DDBJ databases">
        <title>Phylogenomic reconstructions and comparative analyses of Kickxellomycotina fungi.</title>
        <authorList>
            <person name="Reynolds N.K."/>
            <person name="Stajich J.E."/>
            <person name="Barry K."/>
            <person name="Grigoriev I.V."/>
            <person name="Crous P."/>
            <person name="Smith M.E."/>
        </authorList>
    </citation>
    <scope>NUCLEOTIDE SEQUENCE</scope>
    <source>
        <strain evidence="1">IMI 214461</strain>
    </source>
</reference>
<dbReference type="PANTHER" id="PTHR46191">
    <property type="match status" value="1"/>
</dbReference>
<dbReference type="Pfam" id="PF00702">
    <property type="entry name" value="Hydrolase"/>
    <property type="match status" value="1"/>
</dbReference>
<dbReference type="EMBL" id="JANBQF010001638">
    <property type="protein sequence ID" value="KAJ1996814.1"/>
    <property type="molecule type" value="Genomic_DNA"/>
</dbReference>
<dbReference type="OrthoDB" id="444127at2759"/>
<dbReference type="PANTHER" id="PTHR46191:SF2">
    <property type="entry name" value="HALOACID DEHALOGENASE-LIKE HYDROLASE DOMAIN-CONTAINING PROTEIN 3"/>
    <property type="match status" value="1"/>
</dbReference>
<proteinExistence type="predicted"/>
<dbReference type="GO" id="GO:0005634">
    <property type="term" value="C:nucleus"/>
    <property type="evidence" value="ECO:0007669"/>
    <property type="project" value="TreeGrafter"/>
</dbReference>
<gene>
    <name evidence="1" type="primary">HDHD3</name>
    <name evidence="1" type="ORF">H4R26_006054</name>
</gene>
<dbReference type="SUPFAM" id="SSF56784">
    <property type="entry name" value="HAD-like"/>
    <property type="match status" value="1"/>
</dbReference>
<organism evidence="1 2">
    <name type="scientific">Coemansia thaxteri</name>
    <dbReference type="NCBI Taxonomy" id="2663907"/>
    <lineage>
        <taxon>Eukaryota</taxon>
        <taxon>Fungi</taxon>
        <taxon>Fungi incertae sedis</taxon>
        <taxon>Zoopagomycota</taxon>
        <taxon>Kickxellomycotina</taxon>
        <taxon>Kickxellomycetes</taxon>
        <taxon>Kickxellales</taxon>
        <taxon>Kickxellaceae</taxon>
        <taxon>Coemansia</taxon>
    </lineage>
</organism>
<evidence type="ECO:0000313" key="1">
    <source>
        <dbReference type="EMBL" id="KAJ1996814.1"/>
    </source>
</evidence>
<comment type="caution">
    <text evidence="1">The sequence shown here is derived from an EMBL/GenBank/DDBJ whole genome shotgun (WGS) entry which is preliminary data.</text>
</comment>
<protein>
    <submittedName>
        <fullName evidence="1">Haloacid dehalogenase-like hydrolase domain-containing protein 3</fullName>
    </submittedName>
</protein>